<gene>
    <name evidence="2" type="ORF">ACFSXZ_26835</name>
</gene>
<evidence type="ECO:0000256" key="1">
    <source>
        <dbReference type="SAM" id="Phobius"/>
    </source>
</evidence>
<protein>
    <submittedName>
        <fullName evidence="2">Uncharacterized protein</fullName>
    </submittedName>
</protein>
<keyword evidence="1" id="KW-0472">Membrane</keyword>
<proteinExistence type="predicted"/>
<reference evidence="3" key="1">
    <citation type="journal article" date="2019" name="Int. J. Syst. Evol. Microbiol.">
        <title>The Global Catalogue of Microorganisms (GCM) 10K type strain sequencing project: providing services to taxonomists for standard genome sequencing and annotation.</title>
        <authorList>
            <consortium name="The Broad Institute Genomics Platform"/>
            <consortium name="The Broad Institute Genome Sequencing Center for Infectious Disease"/>
            <person name="Wu L."/>
            <person name="Ma J."/>
        </authorList>
    </citation>
    <scope>NUCLEOTIDE SEQUENCE [LARGE SCALE GENOMIC DNA]</scope>
    <source>
        <strain evidence="3">CGMCC 4.7645</strain>
    </source>
</reference>
<keyword evidence="3" id="KW-1185">Reference proteome</keyword>
<sequence length="93" mass="10133">MADNYRYWCGECGYHTPWLTESQGADAQMTHYIQRHPGIPPGGRVEFRQRPTGGGGCLGVVAALFLILLLASTCQHGSQSAPQIPPAVHLETR</sequence>
<keyword evidence="1" id="KW-1133">Transmembrane helix</keyword>
<accession>A0ABW5FY56</accession>
<organism evidence="2 3">
    <name type="scientific">Amycolatopsis pigmentata</name>
    <dbReference type="NCBI Taxonomy" id="450801"/>
    <lineage>
        <taxon>Bacteria</taxon>
        <taxon>Bacillati</taxon>
        <taxon>Actinomycetota</taxon>
        <taxon>Actinomycetes</taxon>
        <taxon>Pseudonocardiales</taxon>
        <taxon>Pseudonocardiaceae</taxon>
        <taxon>Amycolatopsis</taxon>
    </lineage>
</organism>
<dbReference type="Proteomes" id="UP001597417">
    <property type="component" value="Unassembled WGS sequence"/>
</dbReference>
<dbReference type="RefSeq" id="WP_378267971.1">
    <property type="nucleotide sequence ID" value="NZ_JBHUKR010000015.1"/>
</dbReference>
<keyword evidence="1" id="KW-0812">Transmembrane</keyword>
<name>A0ABW5FY56_9PSEU</name>
<dbReference type="EMBL" id="JBHUKR010000015">
    <property type="protein sequence ID" value="MFD2419949.1"/>
    <property type="molecule type" value="Genomic_DNA"/>
</dbReference>
<evidence type="ECO:0000313" key="2">
    <source>
        <dbReference type="EMBL" id="MFD2419949.1"/>
    </source>
</evidence>
<evidence type="ECO:0000313" key="3">
    <source>
        <dbReference type="Proteomes" id="UP001597417"/>
    </source>
</evidence>
<comment type="caution">
    <text evidence="2">The sequence shown here is derived from an EMBL/GenBank/DDBJ whole genome shotgun (WGS) entry which is preliminary data.</text>
</comment>
<feature type="transmembrane region" description="Helical" evidence="1">
    <location>
        <begin position="53"/>
        <end position="71"/>
    </location>
</feature>